<dbReference type="Pfam" id="PF19773">
    <property type="entry name" value="DUF6259"/>
    <property type="match status" value="1"/>
</dbReference>
<reference evidence="3" key="1">
    <citation type="submission" date="2018-11" db="EMBL/GenBank/DDBJ databases">
        <title>Complete genome sequence of Paenibacillus sp. ML311-T8.</title>
        <authorList>
            <person name="Nam Y.-D."/>
            <person name="Kang J."/>
            <person name="Chung W.-H."/>
            <person name="Park Y.S."/>
        </authorList>
    </citation>
    <scope>NUCLEOTIDE SEQUENCE [LARGE SCALE GENOMIC DNA]</scope>
    <source>
        <strain evidence="3">ML311-T8</strain>
    </source>
</reference>
<feature type="domain" description="DUF6259" evidence="1">
    <location>
        <begin position="260"/>
        <end position="518"/>
    </location>
</feature>
<name>A0A6B8RTJ0_9BACL</name>
<protein>
    <recommendedName>
        <fullName evidence="1">DUF6259 domain-containing protein</fullName>
    </recommendedName>
</protein>
<dbReference type="InterPro" id="IPR046226">
    <property type="entry name" value="DUF6259"/>
</dbReference>
<accession>A0A6B8RTJ0</accession>
<dbReference type="OrthoDB" id="5077666at2"/>
<dbReference type="SUPFAM" id="SSF51445">
    <property type="entry name" value="(Trans)glycosidases"/>
    <property type="match status" value="1"/>
</dbReference>
<sequence length="701" mass="80177">MNYRLENEYIAVEFSPETGALSGLLNKQNDWQVIRQPKLAMGIRLTVPIPNHRNNRILSERQKLSSYWNLAPNKVKLKWDKVEGDKSGVMDIKVQLVVTLEKDQIHFVLEIDNQSPYIVEEAWAPCLGGLREQKGEPHLSSMSINMCGGFREVAHGPTFPNQLGYWGTDHPSFLMTYPESSVLTPFILLTNGLNGIYLGQHDQEQNIVNFLHELKPGYIDSKHSRVTEEDEIDGVPAGYVISAIRLPFIQPGESMTLAPMVIRMYEGSWHEGLKPYMDWRQTWHARGPLPEWAEDIDCWMTLHINSPEGCCQHSYLELIDIAREAKERGVGAIQLIGWARGGQDGDVPFHDFDPRLGTEEDLKTAIREMEQLGVRVLLMCKFKWADRTTSEYTEEILPHTMKDMYGEPVYFQGYAYQTMTQQLGGASRRTGATLCHLSADYRKLALRELQKILELGSSGLLYDELTSDDRLLCFDPSHNHRYGENNVKGSTRLAEEFNEACMQHNPQFLLAGEGGNDHLSQMYLINYVRSNDSWAGWETNHRAAWKYMDPEMKMATCLTGWDDREMVNQCLAYGYIINYEPYNFKGRLSDYPRTVEYGQQAQQLRKKLKDYLWDGTFQDTIGAKVVANQEQEFLYSVFINKQNGKKAVVLANQTVDILDALVTLVGKEATFELYRLGQKEVEESQGIVIVQPRSVIVLVEK</sequence>
<dbReference type="RefSeq" id="WP_155704874.1">
    <property type="nucleotide sequence ID" value="NZ_CP034235.1"/>
</dbReference>
<dbReference type="Proteomes" id="UP000426246">
    <property type="component" value="Chromosome"/>
</dbReference>
<dbReference type="KEGG" id="ppsc:EHS13_35045"/>
<evidence type="ECO:0000313" key="2">
    <source>
        <dbReference type="EMBL" id="QGQ99711.1"/>
    </source>
</evidence>
<evidence type="ECO:0000259" key="1">
    <source>
        <dbReference type="Pfam" id="PF19773"/>
    </source>
</evidence>
<gene>
    <name evidence="2" type="ORF">EHS13_35045</name>
</gene>
<dbReference type="EMBL" id="CP034235">
    <property type="protein sequence ID" value="QGQ99711.1"/>
    <property type="molecule type" value="Genomic_DNA"/>
</dbReference>
<evidence type="ECO:0000313" key="3">
    <source>
        <dbReference type="Proteomes" id="UP000426246"/>
    </source>
</evidence>
<dbReference type="AlphaFoldDB" id="A0A6B8RTJ0"/>
<dbReference type="InterPro" id="IPR017853">
    <property type="entry name" value="GH"/>
</dbReference>
<keyword evidence="3" id="KW-1185">Reference proteome</keyword>
<proteinExistence type="predicted"/>
<dbReference type="Gene3D" id="3.20.20.80">
    <property type="entry name" value="Glycosidases"/>
    <property type="match status" value="1"/>
</dbReference>
<organism evidence="2 3">
    <name type="scientific">Paenibacillus psychroresistens</name>
    <dbReference type="NCBI Taxonomy" id="1778678"/>
    <lineage>
        <taxon>Bacteria</taxon>
        <taxon>Bacillati</taxon>
        <taxon>Bacillota</taxon>
        <taxon>Bacilli</taxon>
        <taxon>Bacillales</taxon>
        <taxon>Paenibacillaceae</taxon>
        <taxon>Paenibacillus</taxon>
    </lineage>
</organism>